<keyword evidence="2" id="KW-0479">Metal-binding</keyword>
<dbReference type="SUPFAM" id="SSF51197">
    <property type="entry name" value="Clavaminate synthase-like"/>
    <property type="match status" value="1"/>
</dbReference>
<evidence type="ECO:0000259" key="5">
    <source>
        <dbReference type="PROSITE" id="PS51184"/>
    </source>
</evidence>
<dbReference type="GO" id="GO:0000785">
    <property type="term" value="C:chromatin"/>
    <property type="evidence" value="ECO:0007669"/>
    <property type="project" value="TreeGrafter"/>
</dbReference>
<feature type="domain" description="JmjC" evidence="5">
    <location>
        <begin position="143"/>
        <end position="393"/>
    </location>
</feature>
<dbReference type="PANTHER" id="PTHR12549:SF38">
    <property type="entry name" value="JMJC DOMAIN-CONTAINING HISTONE DEMETHYLASE 2, ISOFORM A"/>
    <property type="match status" value="1"/>
</dbReference>
<comment type="subcellular location">
    <subcellularLocation>
        <location evidence="1">Nucleus</location>
    </subcellularLocation>
</comment>
<feature type="compositionally biased region" description="Basic and acidic residues" evidence="4">
    <location>
        <begin position="431"/>
        <end position="440"/>
    </location>
</feature>
<gene>
    <name evidence="6" type="ORF">X801_06830</name>
</gene>
<feature type="region of interest" description="Disordered" evidence="4">
    <location>
        <begin position="9"/>
        <end position="30"/>
    </location>
</feature>
<evidence type="ECO:0000256" key="2">
    <source>
        <dbReference type="ARBA" id="ARBA00022723"/>
    </source>
</evidence>
<feature type="compositionally biased region" description="Basic and acidic residues" evidence="4">
    <location>
        <begin position="543"/>
        <end position="552"/>
    </location>
</feature>
<dbReference type="GO" id="GO:0032454">
    <property type="term" value="F:histone H3K9 demethylase activity"/>
    <property type="evidence" value="ECO:0007669"/>
    <property type="project" value="InterPro"/>
</dbReference>
<dbReference type="InterPro" id="IPR045109">
    <property type="entry name" value="LSDs-like"/>
</dbReference>
<dbReference type="SMART" id="SM00558">
    <property type="entry name" value="JmjC"/>
    <property type="match status" value="1"/>
</dbReference>
<dbReference type="GO" id="GO:0006357">
    <property type="term" value="P:regulation of transcription by RNA polymerase II"/>
    <property type="evidence" value="ECO:0007669"/>
    <property type="project" value="TreeGrafter"/>
</dbReference>
<proteinExistence type="predicted"/>
<evidence type="ECO:0000256" key="1">
    <source>
        <dbReference type="ARBA" id="ARBA00004123"/>
    </source>
</evidence>
<dbReference type="AlphaFoldDB" id="A0A1S8WSS9"/>
<evidence type="ECO:0000313" key="6">
    <source>
        <dbReference type="EMBL" id="OON17333.1"/>
    </source>
</evidence>
<dbReference type="GO" id="GO:0000118">
    <property type="term" value="C:histone deacetylase complex"/>
    <property type="evidence" value="ECO:0007669"/>
    <property type="project" value="TreeGrafter"/>
</dbReference>
<evidence type="ECO:0000313" key="7">
    <source>
        <dbReference type="Proteomes" id="UP000243686"/>
    </source>
</evidence>
<dbReference type="GO" id="GO:0031490">
    <property type="term" value="F:chromatin DNA binding"/>
    <property type="evidence" value="ECO:0007669"/>
    <property type="project" value="TreeGrafter"/>
</dbReference>
<name>A0A1S8WSS9_OPIVI</name>
<dbReference type="PANTHER" id="PTHR12549">
    <property type="entry name" value="JMJC DOMAIN-CONTAINING HISTONE DEMETHYLATION PROTEIN"/>
    <property type="match status" value="1"/>
</dbReference>
<dbReference type="GO" id="GO:0046872">
    <property type="term" value="F:metal ion binding"/>
    <property type="evidence" value="ECO:0007669"/>
    <property type="project" value="UniProtKB-KW"/>
</dbReference>
<protein>
    <submittedName>
        <fullName evidence="6">JmjC domain protein</fullName>
    </submittedName>
</protein>
<feature type="compositionally biased region" description="Low complexity" evidence="4">
    <location>
        <begin position="9"/>
        <end position="24"/>
    </location>
</feature>
<keyword evidence="3" id="KW-0539">Nucleus</keyword>
<feature type="region of interest" description="Disordered" evidence="4">
    <location>
        <begin position="431"/>
        <end position="450"/>
    </location>
</feature>
<feature type="region of interest" description="Disordered" evidence="4">
    <location>
        <begin position="481"/>
        <end position="600"/>
    </location>
</feature>
<feature type="compositionally biased region" description="Low complexity" evidence="4">
    <location>
        <begin position="533"/>
        <end position="542"/>
    </location>
</feature>
<dbReference type="EMBL" id="KV895514">
    <property type="protein sequence ID" value="OON17333.1"/>
    <property type="molecule type" value="Genomic_DNA"/>
</dbReference>
<evidence type="ECO:0000256" key="4">
    <source>
        <dbReference type="SAM" id="MobiDB-lite"/>
    </source>
</evidence>
<feature type="compositionally biased region" description="Polar residues" evidence="4">
    <location>
        <begin position="590"/>
        <end position="600"/>
    </location>
</feature>
<dbReference type="Pfam" id="PF02373">
    <property type="entry name" value="JmjC"/>
    <property type="match status" value="1"/>
</dbReference>
<dbReference type="PROSITE" id="PS51184">
    <property type="entry name" value="JMJC"/>
    <property type="match status" value="1"/>
</dbReference>
<dbReference type="Gene3D" id="2.60.120.650">
    <property type="entry name" value="Cupin"/>
    <property type="match status" value="1"/>
</dbReference>
<dbReference type="InterPro" id="IPR003347">
    <property type="entry name" value="JmjC_dom"/>
</dbReference>
<reference evidence="6 7" key="1">
    <citation type="submission" date="2015-03" db="EMBL/GenBank/DDBJ databases">
        <title>Draft genome of the nematode, Opisthorchis viverrini.</title>
        <authorList>
            <person name="Mitreva M."/>
        </authorList>
    </citation>
    <scope>NUCLEOTIDE SEQUENCE [LARGE SCALE GENOMIC DNA]</scope>
    <source>
        <strain evidence="6">Khon Kaen</strain>
    </source>
</reference>
<dbReference type="GO" id="GO:0003712">
    <property type="term" value="F:transcription coregulator activity"/>
    <property type="evidence" value="ECO:0007669"/>
    <property type="project" value="TreeGrafter"/>
</dbReference>
<keyword evidence="7" id="KW-1185">Reference proteome</keyword>
<feature type="compositionally biased region" description="Low complexity" evidence="4">
    <location>
        <begin position="568"/>
        <end position="581"/>
    </location>
</feature>
<sequence>MGFVYYHSAASRSRQTRQSESRTALSPKSENSLDLLADLALKTDSKIPKGVEQVENGLYGMERTAASSTGVKSVDPITLPPHTWIRKPEPASHGGENSANDVPDPCNQARDKYRVLQLHDADSTHTSAAFQDWPTTDDFAELQPHRFNDLMTNLPMPEYTRRDGQLNLAARLNSFFVCPDLGPKLYVAYGTGGSRSIGTTNLHVDIADAINLLLYVGHPSDSVEESNANAEAVLNVMRQANVDPIYLERAMNWTKQIQYSNGSTWTSSNSSTSNGLDVGPPGALWHIFLPKDMPALREFLTQITEEETGAPLEPGSDPIHDQLFYLDQPLLDRLYASTGVLACTLVQFTGDAIFIPAGAAHQVRNLNSCIKAAVDFVSPEHLPQCFQLIEQFRRLSATHQNHEDKLQVKNMLFHAVKDALSVLLVAGDSQNDRKVGGVEKPEEEAAGDQPLMNRLGQLFDPHQATPMMNASLLPEEETIEFEPLSRTGPTDPDTVERSLNASRRSLVSPPGSGASKGRPGRPKNMFSVPGKISPSCKSSPDSDSFRAAKLDSHASNPPVDGHTLPAQSSSCTPSISSCNRSPVMEDNRVAQMSTDEALQT</sequence>
<organism evidence="6 7">
    <name type="scientific">Opisthorchis viverrini</name>
    <name type="common">Southeast Asian liver fluke</name>
    <dbReference type="NCBI Taxonomy" id="6198"/>
    <lineage>
        <taxon>Eukaryota</taxon>
        <taxon>Metazoa</taxon>
        <taxon>Spiralia</taxon>
        <taxon>Lophotrochozoa</taxon>
        <taxon>Platyhelminthes</taxon>
        <taxon>Trematoda</taxon>
        <taxon>Digenea</taxon>
        <taxon>Opisthorchiida</taxon>
        <taxon>Opisthorchiata</taxon>
        <taxon>Opisthorchiidae</taxon>
        <taxon>Opisthorchis</taxon>
    </lineage>
</organism>
<dbReference type="Proteomes" id="UP000243686">
    <property type="component" value="Unassembled WGS sequence"/>
</dbReference>
<accession>A0A1S8WSS9</accession>
<evidence type="ECO:0000256" key="3">
    <source>
        <dbReference type="ARBA" id="ARBA00023242"/>
    </source>
</evidence>